<organism evidence="2">
    <name type="scientific">freshwater metagenome</name>
    <dbReference type="NCBI Taxonomy" id="449393"/>
    <lineage>
        <taxon>unclassified sequences</taxon>
        <taxon>metagenomes</taxon>
        <taxon>ecological metagenomes</taxon>
    </lineage>
</organism>
<protein>
    <submittedName>
        <fullName evidence="2">Unannotated protein</fullName>
    </submittedName>
</protein>
<keyword evidence="1" id="KW-1133">Transmembrane helix</keyword>
<reference evidence="2" key="1">
    <citation type="submission" date="2020-05" db="EMBL/GenBank/DDBJ databases">
        <authorList>
            <person name="Chiriac C."/>
            <person name="Salcher M."/>
            <person name="Ghai R."/>
            <person name="Kavagutti S V."/>
        </authorList>
    </citation>
    <scope>NUCLEOTIDE SEQUENCE</scope>
</reference>
<evidence type="ECO:0000313" key="3">
    <source>
        <dbReference type="EMBL" id="CAB4566131.1"/>
    </source>
</evidence>
<dbReference type="EMBL" id="CAEZTP010000011">
    <property type="protein sequence ID" value="CAB4566131.1"/>
    <property type="molecule type" value="Genomic_DNA"/>
</dbReference>
<evidence type="ECO:0000313" key="2">
    <source>
        <dbReference type="EMBL" id="CAB4562750.1"/>
    </source>
</evidence>
<sequence length="56" mass="6392">MSDLLPLIISIFVVIALVLLLSSKLKLSNRYERKPRILNSWSAQDHGIDPTDDEKK</sequence>
<dbReference type="AlphaFoldDB" id="A0A6J6DFB7"/>
<evidence type="ECO:0000256" key="1">
    <source>
        <dbReference type="SAM" id="Phobius"/>
    </source>
</evidence>
<feature type="transmembrane region" description="Helical" evidence="1">
    <location>
        <begin position="6"/>
        <end position="27"/>
    </location>
</feature>
<proteinExistence type="predicted"/>
<keyword evidence="1" id="KW-0472">Membrane</keyword>
<accession>A0A6J6DFB7</accession>
<gene>
    <name evidence="2" type="ORF">UFOPK1643_00292</name>
    <name evidence="3" type="ORF">UFOPK1698_00234</name>
</gene>
<name>A0A6J6DFB7_9ZZZZ</name>
<dbReference type="EMBL" id="CAEZTK010000012">
    <property type="protein sequence ID" value="CAB4562750.1"/>
    <property type="molecule type" value="Genomic_DNA"/>
</dbReference>
<keyword evidence="1" id="KW-0812">Transmembrane</keyword>